<comment type="caution">
    <text evidence="2">The sequence shown here is derived from an EMBL/GenBank/DDBJ whole genome shotgun (WGS) entry which is preliminary data.</text>
</comment>
<dbReference type="Proteomes" id="UP001209878">
    <property type="component" value="Unassembled WGS sequence"/>
</dbReference>
<sequence length="88" mass="9655">MQSVASNDALKKRDCGSQTKSKLNKSKTETIIISAPNRKHQQDVSCVSVCGCNIVPSPTIRNLGIMIDCELTISAQVSRMCKPAYYHL</sequence>
<proteinExistence type="predicted"/>
<reference evidence="2" key="1">
    <citation type="journal article" date="2023" name="Mol. Biol. Evol.">
        <title>Third-Generation Sequencing Reveals the Adaptive Role of the Epigenome in Three Deep-Sea Polychaetes.</title>
        <authorList>
            <person name="Perez M."/>
            <person name="Aroh O."/>
            <person name="Sun Y."/>
            <person name="Lan Y."/>
            <person name="Juniper S.K."/>
            <person name="Young C.R."/>
            <person name="Angers B."/>
            <person name="Qian P.Y."/>
        </authorList>
    </citation>
    <scope>NUCLEOTIDE SEQUENCE</scope>
    <source>
        <strain evidence="2">R07B-5</strain>
    </source>
</reference>
<feature type="region of interest" description="Disordered" evidence="1">
    <location>
        <begin position="1"/>
        <end position="27"/>
    </location>
</feature>
<accession>A0AAD9KFX7</accession>
<evidence type="ECO:0000256" key="1">
    <source>
        <dbReference type="SAM" id="MobiDB-lite"/>
    </source>
</evidence>
<organism evidence="2 3">
    <name type="scientific">Ridgeia piscesae</name>
    <name type="common">Tubeworm</name>
    <dbReference type="NCBI Taxonomy" id="27915"/>
    <lineage>
        <taxon>Eukaryota</taxon>
        <taxon>Metazoa</taxon>
        <taxon>Spiralia</taxon>
        <taxon>Lophotrochozoa</taxon>
        <taxon>Annelida</taxon>
        <taxon>Polychaeta</taxon>
        <taxon>Sedentaria</taxon>
        <taxon>Canalipalpata</taxon>
        <taxon>Sabellida</taxon>
        <taxon>Siboglinidae</taxon>
        <taxon>Ridgeia</taxon>
    </lineage>
</organism>
<protein>
    <submittedName>
        <fullName evidence="2">Uncharacterized protein</fullName>
    </submittedName>
</protein>
<dbReference type="AlphaFoldDB" id="A0AAD9KFX7"/>
<name>A0AAD9KFX7_RIDPI</name>
<evidence type="ECO:0000313" key="2">
    <source>
        <dbReference type="EMBL" id="KAK2170883.1"/>
    </source>
</evidence>
<dbReference type="EMBL" id="JAODUO010001128">
    <property type="protein sequence ID" value="KAK2170883.1"/>
    <property type="molecule type" value="Genomic_DNA"/>
</dbReference>
<evidence type="ECO:0000313" key="3">
    <source>
        <dbReference type="Proteomes" id="UP001209878"/>
    </source>
</evidence>
<gene>
    <name evidence="2" type="ORF">NP493_1127g01072</name>
</gene>
<keyword evidence="3" id="KW-1185">Reference proteome</keyword>